<accession>A0A6M0QPK2</accession>
<evidence type="ECO:0000313" key="8">
    <source>
        <dbReference type="EMBL" id="NEY89051.1"/>
    </source>
</evidence>
<feature type="domain" description="EamA" evidence="7">
    <location>
        <begin position="9"/>
        <end position="141"/>
    </location>
</feature>
<dbReference type="PANTHER" id="PTHR22911">
    <property type="entry name" value="ACYL-MALONYL CONDENSING ENZYME-RELATED"/>
    <property type="match status" value="1"/>
</dbReference>
<dbReference type="SUPFAM" id="SSF103481">
    <property type="entry name" value="Multidrug resistance efflux transporter EmrE"/>
    <property type="match status" value="2"/>
</dbReference>
<feature type="transmembrane region" description="Helical" evidence="6">
    <location>
        <begin position="148"/>
        <end position="169"/>
    </location>
</feature>
<evidence type="ECO:0000256" key="6">
    <source>
        <dbReference type="SAM" id="Phobius"/>
    </source>
</evidence>
<keyword evidence="9" id="KW-1185">Reference proteome</keyword>
<feature type="transmembrane region" description="Helical" evidence="6">
    <location>
        <begin position="239"/>
        <end position="259"/>
    </location>
</feature>
<comment type="similarity">
    <text evidence="2">Belongs to the drug/metabolite transporter (DMT) superfamily. 10 TMS drug/metabolite exporter (DME) (TC 2.A.7.3) family.</text>
</comment>
<keyword evidence="4 6" id="KW-1133">Transmembrane helix</keyword>
<organism evidence="8 9">
    <name type="scientific">Tabrizicola oligotrophica</name>
    <dbReference type="NCBI Taxonomy" id="2710650"/>
    <lineage>
        <taxon>Bacteria</taxon>
        <taxon>Pseudomonadati</taxon>
        <taxon>Pseudomonadota</taxon>
        <taxon>Alphaproteobacteria</taxon>
        <taxon>Rhodobacterales</taxon>
        <taxon>Paracoccaceae</taxon>
        <taxon>Tabrizicola</taxon>
    </lineage>
</organism>
<comment type="subcellular location">
    <subcellularLocation>
        <location evidence="1">Membrane</location>
        <topology evidence="1">Multi-pass membrane protein</topology>
    </subcellularLocation>
</comment>
<feature type="transmembrane region" description="Helical" evidence="6">
    <location>
        <begin position="211"/>
        <end position="232"/>
    </location>
</feature>
<dbReference type="AlphaFoldDB" id="A0A6M0QPK2"/>
<feature type="transmembrane region" description="Helical" evidence="6">
    <location>
        <begin position="12"/>
        <end position="29"/>
    </location>
</feature>
<feature type="transmembrane region" description="Helical" evidence="6">
    <location>
        <begin position="265"/>
        <end position="282"/>
    </location>
</feature>
<keyword evidence="5 6" id="KW-0472">Membrane</keyword>
<gene>
    <name evidence="8" type="ORF">G4Z14_01975</name>
</gene>
<dbReference type="EMBL" id="JAAIVJ010000001">
    <property type="protein sequence ID" value="NEY89051.1"/>
    <property type="molecule type" value="Genomic_DNA"/>
</dbReference>
<feature type="transmembrane region" description="Helical" evidence="6">
    <location>
        <begin position="181"/>
        <end position="199"/>
    </location>
</feature>
<keyword evidence="3 6" id="KW-0812">Transmembrane</keyword>
<dbReference type="RefSeq" id="WP_164623065.1">
    <property type="nucleotide sequence ID" value="NZ_JAAIVJ010000001.1"/>
</dbReference>
<feature type="transmembrane region" description="Helical" evidence="6">
    <location>
        <begin position="125"/>
        <end position="142"/>
    </location>
</feature>
<dbReference type="InterPro" id="IPR037185">
    <property type="entry name" value="EmrE-like"/>
</dbReference>
<feature type="domain" description="EamA" evidence="7">
    <location>
        <begin position="150"/>
        <end position="282"/>
    </location>
</feature>
<dbReference type="Proteomes" id="UP000477782">
    <property type="component" value="Unassembled WGS sequence"/>
</dbReference>
<evidence type="ECO:0000256" key="3">
    <source>
        <dbReference type="ARBA" id="ARBA00022692"/>
    </source>
</evidence>
<comment type="caution">
    <text evidence="8">The sequence shown here is derived from an EMBL/GenBank/DDBJ whole genome shotgun (WGS) entry which is preliminary data.</text>
</comment>
<sequence>MRQTHHPLKAALWMSGAIFSFSAMAIAAREINATHDSFEIMAARSVIGLGIVLVAGLATGQLGRITADRLSGHALRNVVHFTAQNLWFWALTLIPLAQVFALEFTAPIWVILLSPLVLGERLTRPRLSAAVLGFLGILIVARPDVSSLNPGVLAAAGAALGFAITSILTKRLTRGETIIGILFWLTVFQAVFGIVAAGYDGQITWPTAETLPWLGLIGVCGVLAHFSLTSALMLAPVSFVMPIDFLRLPLIAVIGALVYAEPLDPFVLCGGAVIFLGIWISVRAELGRRRG</sequence>
<feature type="transmembrane region" description="Helical" evidence="6">
    <location>
        <begin position="41"/>
        <end position="66"/>
    </location>
</feature>
<feature type="transmembrane region" description="Helical" evidence="6">
    <location>
        <begin position="86"/>
        <end position="113"/>
    </location>
</feature>
<reference evidence="8 9" key="1">
    <citation type="submission" date="2020-02" db="EMBL/GenBank/DDBJ databases">
        <authorList>
            <person name="Chen W.-M."/>
        </authorList>
    </citation>
    <scope>NUCLEOTIDE SEQUENCE [LARGE SCALE GENOMIC DNA]</scope>
    <source>
        <strain evidence="8 9">KMS-5</strain>
    </source>
</reference>
<dbReference type="GO" id="GO:0016020">
    <property type="term" value="C:membrane"/>
    <property type="evidence" value="ECO:0007669"/>
    <property type="project" value="UniProtKB-SubCell"/>
</dbReference>
<dbReference type="InterPro" id="IPR000620">
    <property type="entry name" value="EamA_dom"/>
</dbReference>
<name>A0A6M0QPK2_9RHOB</name>
<evidence type="ECO:0000256" key="1">
    <source>
        <dbReference type="ARBA" id="ARBA00004141"/>
    </source>
</evidence>
<proteinExistence type="inferred from homology"/>
<evidence type="ECO:0000259" key="7">
    <source>
        <dbReference type="Pfam" id="PF00892"/>
    </source>
</evidence>
<dbReference type="Pfam" id="PF00892">
    <property type="entry name" value="EamA"/>
    <property type="match status" value="2"/>
</dbReference>
<protein>
    <submittedName>
        <fullName evidence="8">DMT family transporter</fullName>
    </submittedName>
</protein>
<evidence type="ECO:0000313" key="9">
    <source>
        <dbReference type="Proteomes" id="UP000477782"/>
    </source>
</evidence>
<dbReference type="PANTHER" id="PTHR22911:SF6">
    <property type="entry name" value="SOLUTE CARRIER FAMILY 35 MEMBER G1"/>
    <property type="match status" value="1"/>
</dbReference>
<evidence type="ECO:0000256" key="5">
    <source>
        <dbReference type="ARBA" id="ARBA00023136"/>
    </source>
</evidence>
<evidence type="ECO:0000256" key="4">
    <source>
        <dbReference type="ARBA" id="ARBA00022989"/>
    </source>
</evidence>
<evidence type="ECO:0000256" key="2">
    <source>
        <dbReference type="ARBA" id="ARBA00009853"/>
    </source>
</evidence>